<evidence type="ECO:0000256" key="3">
    <source>
        <dbReference type="ARBA" id="ARBA00022801"/>
    </source>
</evidence>
<keyword evidence="4" id="KW-0342">GTP-binding</keyword>
<comment type="subcellular location">
    <subcellularLocation>
        <location evidence="1">Membrane</location>
    </subcellularLocation>
</comment>
<dbReference type="GO" id="GO:0005525">
    <property type="term" value="F:GTP binding"/>
    <property type="evidence" value="ECO:0007669"/>
    <property type="project" value="UniProtKB-KW"/>
</dbReference>
<evidence type="ECO:0000259" key="7">
    <source>
        <dbReference type="Pfam" id="PF14280"/>
    </source>
</evidence>
<name>A0A2S7T1D9_9BACT</name>
<dbReference type="Pfam" id="PF14280">
    <property type="entry name" value="DUF4365"/>
    <property type="match status" value="1"/>
</dbReference>
<evidence type="ECO:0000256" key="5">
    <source>
        <dbReference type="ARBA" id="ARBA00023136"/>
    </source>
</evidence>
<dbReference type="Proteomes" id="UP000239872">
    <property type="component" value="Unassembled WGS sequence"/>
</dbReference>
<evidence type="ECO:0000259" key="6">
    <source>
        <dbReference type="Pfam" id="PF00350"/>
    </source>
</evidence>
<dbReference type="Gene3D" id="3.40.50.300">
    <property type="entry name" value="P-loop containing nucleotide triphosphate hydrolases"/>
    <property type="match status" value="1"/>
</dbReference>
<dbReference type="InterPro" id="IPR027094">
    <property type="entry name" value="Mitofusin_fam"/>
</dbReference>
<dbReference type="PANTHER" id="PTHR10465">
    <property type="entry name" value="TRANSMEMBRANE GTPASE FZO1"/>
    <property type="match status" value="1"/>
</dbReference>
<dbReference type="AlphaFoldDB" id="A0A2S7T1D9"/>
<keyword evidence="3" id="KW-0378">Hydrolase</keyword>
<organism evidence="8 9">
    <name type="scientific">Flavipsychrobacter stenotrophus</name>
    <dbReference type="NCBI Taxonomy" id="2077091"/>
    <lineage>
        <taxon>Bacteria</taxon>
        <taxon>Pseudomonadati</taxon>
        <taxon>Bacteroidota</taxon>
        <taxon>Chitinophagia</taxon>
        <taxon>Chitinophagales</taxon>
        <taxon>Chitinophagaceae</taxon>
        <taxon>Flavipsychrobacter</taxon>
    </lineage>
</organism>
<accession>A0A2S7T1D9</accession>
<evidence type="ECO:0000313" key="9">
    <source>
        <dbReference type="Proteomes" id="UP000239872"/>
    </source>
</evidence>
<dbReference type="InterPro" id="IPR027417">
    <property type="entry name" value="P-loop_NTPase"/>
</dbReference>
<dbReference type="PANTHER" id="PTHR10465:SF0">
    <property type="entry name" value="SARCALUMENIN"/>
    <property type="match status" value="1"/>
</dbReference>
<dbReference type="Pfam" id="PF00350">
    <property type="entry name" value="Dynamin_N"/>
    <property type="match status" value="1"/>
</dbReference>
<feature type="domain" description="Dynamin N-terminal" evidence="6">
    <location>
        <begin position="224"/>
        <end position="269"/>
    </location>
</feature>
<keyword evidence="5" id="KW-0472">Membrane</keyword>
<evidence type="ECO:0000313" key="8">
    <source>
        <dbReference type="EMBL" id="PQJ13010.1"/>
    </source>
</evidence>
<dbReference type="OrthoDB" id="4951670at2"/>
<dbReference type="SUPFAM" id="SSF52540">
    <property type="entry name" value="P-loop containing nucleoside triphosphate hydrolases"/>
    <property type="match status" value="1"/>
</dbReference>
<dbReference type="GO" id="GO:0016020">
    <property type="term" value="C:membrane"/>
    <property type="evidence" value="ECO:0007669"/>
    <property type="project" value="UniProtKB-SubCell"/>
</dbReference>
<evidence type="ECO:0000256" key="2">
    <source>
        <dbReference type="ARBA" id="ARBA00022741"/>
    </source>
</evidence>
<feature type="domain" description="DUF4365" evidence="7">
    <location>
        <begin position="34"/>
        <end position="161"/>
    </location>
</feature>
<evidence type="ECO:0000256" key="4">
    <source>
        <dbReference type="ARBA" id="ARBA00023134"/>
    </source>
</evidence>
<sequence length="296" mass="33729">MAKSKKAKELPVISSSQIKENDSKLIFATVMKPWLVRMDIPQDFGIDAIVEVTTPLSNSDRIVTGKRFSVQLKSSDKDNLDKKKFSLVIEKNKITYWNNAIEPVLLVYINLNTKECFYRWIDEHLVNELFDCNPNWIAQESVSIKFAPKDIITPANLIEIEKYVLRWKIGTKSILMPRAYFKFNDEVRESIVEFQEQINKNKIDFLSSEINELTDSIYKSIYTIAIVGPTKAGKSTLINCLLKQEISPVGALPTTGIPITIYPSAENKTTILLKDNSEIYGDIGSDFLNQYTTQQS</sequence>
<dbReference type="EMBL" id="PPSL01000001">
    <property type="protein sequence ID" value="PQJ13010.1"/>
    <property type="molecule type" value="Genomic_DNA"/>
</dbReference>
<evidence type="ECO:0000256" key="1">
    <source>
        <dbReference type="ARBA" id="ARBA00004370"/>
    </source>
</evidence>
<proteinExistence type="predicted"/>
<dbReference type="GO" id="GO:0003924">
    <property type="term" value="F:GTPase activity"/>
    <property type="evidence" value="ECO:0007669"/>
    <property type="project" value="InterPro"/>
</dbReference>
<dbReference type="InterPro" id="IPR045063">
    <property type="entry name" value="Dynamin_N"/>
</dbReference>
<dbReference type="RefSeq" id="WP_105037894.1">
    <property type="nucleotide sequence ID" value="NZ_PPSL01000001.1"/>
</dbReference>
<gene>
    <name evidence="8" type="ORF">CJD36_004505</name>
</gene>
<keyword evidence="2" id="KW-0547">Nucleotide-binding</keyword>
<comment type="caution">
    <text evidence="8">The sequence shown here is derived from an EMBL/GenBank/DDBJ whole genome shotgun (WGS) entry which is preliminary data.</text>
</comment>
<keyword evidence="9" id="KW-1185">Reference proteome</keyword>
<protein>
    <submittedName>
        <fullName evidence="8">Uncharacterized protein</fullName>
    </submittedName>
</protein>
<reference evidence="8 9" key="1">
    <citation type="submission" date="2018-01" db="EMBL/GenBank/DDBJ databases">
        <title>A novel member of the phylum Bacteroidetes isolated from glacier ice.</title>
        <authorList>
            <person name="Liu Q."/>
            <person name="Xin Y.-H."/>
        </authorList>
    </citation>
    <scope>NUCLEOTIDE SEQUENCE [LARGE SCALE GENOMIC DNA]</scope>
    <source>
        <strain evidence="8 9">RB1R16</strain>
    </source>
</reference>
<dbReference type="InterPro" id="IPR025375">
    <property type="entry name" value="DUF4365"/>
</dbReference>